<feature type="chain" id="PRO_5037815809" evidence="1">
    <location>
        <begin position="19"/>
        <end position="309"/>
    </location>
</feature>
<organism evidence="2 3">
    <name type="scientific">Fulvivirga lutea</name>
    <dbReference type="NCBI Taxonomy" id="2810512"/>
    <lineage>
        <taxon>Bacteria</taxon>
        <taxon>Pseudomonadati</taxon>
        <taxon>Bacteroidota</taxon>
        <taxon>Cytophagia</taxon>
        <taxon>Cytophagales</taxon>
        <taxon>Fulvivirgaceae</taxon>
        <taxon>Fulvivirga</taxon>
    </lineage>
</organism>
<dbReference type="PROSITE" id="PS51257">
    <property type="entry name" value="PROKAR_LIPOPROTEIN"/>
    <property type="match status" value="1"/>
</dbReference>
<evidence type="ECO:0000313" key="3">
    <source>
        <dbReference type="Proteomes" id="UP000662783"/>
    </source>
</evidence>
<protein>
    <submittedName>
        <fullName evidence="2">PD40 domain-containing protein</fullName>
    </submittedName>
</protein>
<dbReference type="Pfam" id="PF07676">
    <property type="entry name" value="PD40"/>
    <property type="match status" value="1"/>
</dbReference>
<proteinExistence type="predicted"/>
<dbReference type="Proteomes" id="UP000662783">
    <property type="component" value="Chromosome"/>
</dbReference>
<dbReference type="KEGG" id="fuv:JR347_06885"/>
<dbReference type="InterPro" id="IPR011659">
    <property type="entry name" value="WD40"/>
</dbReference>
<keyword evidence="3" id="KW-1185">Reference proteome</keyword>
<evidence type="ECO:0000313" key="2">
    <source>
        <dbReference type="EMBL" id="QSE98797.1"/>
    </source>
</evidence>
<evidence type="ECO:0000256" key="1">
    <source>
        <dbReference type="SAM" id="SignalP"/>
    </source>
</evidence>
<gene>
    <name evidence="2" type="ORF">JR347_06885</name>
</gene>
<dbReference type="SUPFAM" id="SSF82171">
    <property type="entry name" value="DPP6 N-terminal domain-like"/>
    <property type="match status" value="1"/>
</dbReference>
<keyword evidence="1" id="KW-0732">Signal</keyword>
<dbReference type="InterPro" id="IPR011042">
    <property type="entry name" value="6-blade_b-propeller_TolB-like"/>
</dbReference>
<dbReference type="EMBL" id="CP070608">
    <property type="protein sequence ID" value="QSE98797.1"/>
    <property type="molecule type" value="Genomic_DNA"/>
</dbReference>
<dbReference type="RefSeq" id="WP_205723311.1">
    <property type="nucleotide sequence ID" value="NZ_CP070608.1"/>
</dbReference>
<name>A0A974WKC0_9BACT</name>
<dbReference type="Gene3D" id="2.120.10.30">
    <property type="entry name" value="TolB, C-terminal domain"/>
    <property type="match status" value="1"/>
</dbReference>
<reference evidence="2" key="1">
    <citation type="submission" date="2021-02" db="EMBL/GenBank/DDBJ databases">
        <title>Fulvivirga sp. S481 isolated from sea water.</title>
        <authorList>
            <person name="Bae S.S."/>
            <person name="Baek K."/>
        </authorList>
    </citation>
    <scope>NUCLEOTIDE SEQUENCE</scope>
    <source>
        <strain evidence="2">S481</strain>
    </source>
</reference>
<sequence>MNQSKTVLLLFFITIIFASSCQKEAESNLTLFSEQIPQDSALIFGEGIISKENFEFAITFSPEMDELFYTSRKPEGANEIITMQYKNGQWSNPSPVFFKAEVGWDFEPHINPTGDKLYFGSIRPHLDTLKPRALYQWYAEKSDHGWSTPKPIEKNFEDRFMMYLTTSKNGNLYFTSQEEEDEMEDGGIYYSINENGQYNKVKKLGDEVNFDGKWIAHPYIAPDESYLIYDGESESGFGENDLYISFNQNGNWTKAVNMGPKVNTPLTEMCASVSPDGQYLFFHRGDDETGDIYWIDFIRLKKDLLSQSK</sequence>
<accession>A0A974WKC0</accession>
<feature type="signal peptide" evidence="1">
    <location>
        <begin position="1"/>
        <end position="18"/>
    </location>
</feature>
<dbReference type="AlphaFoldDB" id="A0A974WKC0"/>